<keyword evidence="2" id="KW-1185">Reference proteome</keyword>
<reference evidence="2" key="1">
    <citation type="journal article" date="2017" name="Genome Biol.">
        <title>Comparative genomics reveals high biological diversity and specific adaptations in the industrially and medically important fungal genus Aspergillus.</title>
        <authorList>
            <person name="de Vries R.P."/>
            <person name="Riley R."/>
            <person name="Wiebenga A."/>
            <person name="Aguilar-Osorio G."/>
            <person name="Amillis S."/>
            <person name="Uchima C.A."/>
            <person name="Anderluh G."/>
            <person name="Asadollahi M."/>
            <person name="Askin M."/>
            <person name="Barry K."/>
            <person name="Battaglia E."/>
            <person name="Bayram O."/>
            <person name="Benocci T."/>
            <person name="Braus-Stromeyer S.A."/>
            <person name="Caldana C."/>
            <person name="Canovas D."/>
            <person name="Cerqueira G.C."/>
            <person name="Chen F."/>
            <person name="Chen W."/>
            <person name="Choi C."/>
            <person name="Clum A."/>
            <person name="Dos Santos R.A."/>
            <person name="Damasio A.R."/>
            <person name="Diallinas G."/>
            <person name="Emri T."/>
            <person name="Fekete E."/>
            <person name="Flipphi M."/>
            <person name="Freyberg S."/>
            <person name="Gallo A."/>
            <person name="Gournas C."/>
            <person name="Habgood R."/>
            <person name="Hainaut M."/>
            <person name="Harispe M.L."/>
            <person name="Henrissat B."/>
            <person name="Hilden K.S."/>
            <person name="Hope R."/>
            <person name="Hossain A."/>
            <person name="Karabika E."/>
            <person name="Karaffa L."/>
            <person name="Karanyi Z."/>
            <person name="Krasevec N."/>
            <person name="Kuo A."/>
            <person name="Kusch H."/>
            <person name="LaButti K."/>
            <person name="Lagendijk E.L."/>
            <person name="Lapidus A."/>
            <person name="Levasseur A."/>
            <person name="Lindquist E."/>
            <person name="Lipzen A."/>
            <person name="Logrieco A.F."/>
            <person name="MacCabe A."/>
            <person name="Maekelae M.R."/>
            <person name="Malavazi I."/>
            <person name="Melin P."/>
            <person name="Meyer V."/>
            <person name="Mielnichuk N."/>
            <person name="Miskei M."/>
            <person name="Molnar A.P."/>
            <person name="Mule G."/>
            <person name="Ngan C.Y."/>
            <person name="Orejas M."/>
            <person name="Orosz E."/>
            <person name="Ouedraogo J.P."/>
            <person name="Overkamp K.M."/>
            <person name="Park H.-S."/>
            <person name="Perrone G."/>
            <person name="Piumi F."/>
            <person name="Punt P.J."/>
            <person name="Ram A.F."/>
            <person name="Ramon A."/>
            <person name="Rauscher S."/>
            <person name="Record E."/>
            <person name="Riano-Pachon D.M."/>
            <person name="Robert V."/>
            <person name="Roehrig J."/>
            <person name="Ruller R."/>
            <person name="Salamov A."/>
            <person name="Salih N.S."/>
            <person name="Samson R.A."/>
            <person name="Sandor E."/>
            <person name="Sanguinetti M."/>
            <person name="Schuetze T."/>
            <person name="Sepcic K."/>
            <person name="Shelest E."/>
            <person name="Sherlock G."/>
            <person name="Sophianopoulou V."/>
            <person name="Squina F.M."/>
            <person name="Sun H."/>
            <person name="Susca A."/>
            <person name="Todd R.B."/>
            <person name="Tsang A."/>
            <person name="Unkles S.E."/>
            <person name="van de Wiele N."/>
            <person name="van Rossen-Uffink D."/>
            <person name="Oliveira J.V."/>
            <person name="Vesth T.C."/>
            <person name="Visser J."/>
            <person name="Yu J.-H."/>
            <person name="Zhou M."/>
            <person name="Andersen M.R."/>
            <person name="Archer D.B."/>
            <person name="Baker S.E."/>
            <person name="Benoit I."/>
            <person name="Brakhage A.A."/>
            <person name="Braus G.H."/>
            <person name="Fischer R."/>
            <person name="Frisvad J.C."/>
            <person name="Goldman G.H."/>
            <person name="Houbraken J."/>
            <person name="Oakley B."/>
            <person name="Pocsi I."/>
            <person name="Scazzocchio C."/>
            <person name="Seiboth B."/>
            <person name="vanKuyk P.A."/>
            <person name="Wortman J."/>
            <person name="Dyer P.S."/>
            <person name="Grigoriev I.V."/>
        </authorList>
    </citation>
    <scope>NUCLEOTIDE SEQUENCE [LARGE SCALE GENOMIC DNA]</scope>
    <source>
        <strain evidence="2">CBS 516.65</strain>
    </source>
</reference>
<dbReference type="AlphaFoldDB" id="A0A1L9VQK0"/>
<dbReference type="GeneID" id="34459639"/>
<evidence type="ECO:0000313" key="1">
    <source>
        <dbReference type="EMBL" id="OJJ86187.1"/>
    </source>
</evidence>
<protein>
    <submittedName>
        <fullName evidence="1">Uncharacterized protein</fullName>
    </submittedName>
</protein>
<evidence type="ECO:0000313" key="2">
    <source>
        <dbReference type="Proteomes" id="UP000184300"/>
    </source>
</evidence>
<dbReference type="OrthoDB" id="2935237at2759"/>
<dbReference type="VEuPathDB" id="FungiDB:ASPGLDRAFT_24328"/>
<dbReference type="Proteomes" id="UP000184300">
    <property type="component" value="Unassembled WGS sequence"/>
</dbReference>
<dbReference type="EMBL" id="KV878893">
    <property type="protein sequence ID" value="OJJ86187.1"/>
    <property type="molecule type" value="Genomic_DNA"/>
</dbReference>
<name>A0A1L9VQK0_ASPGL</name>
<gene>
    <name evidence="1" type="ORF">ASPGLDRAFT_24328</name>
</gene>
<accession>A0A1L9VQK0</accession>
<proteinExistence type="predicted"/>
<dbReference type="RefSeq" id="XP_022402881.1">
    <property type="nucleotide sequence ID" value="XM_022543378.1"/>
</dbReference>
<organism evidence="1 2">
    <name type="scientific">Aspergillus glaucus CBS 516.65</name>
    <dbReference type="NCBI Taxonomy" id="1160497"/>
    <lineage>
        <taxon>Eukaryota</taxon>
        <taxon>Fungi</taxon>
        <taxon>Dikarya</taxon>
        <taxon>Ascomycota</taxon>
        <taxon>Pezizomycotina</taxon>
        <taxon>Eurotiomycetes</taxon>
        <taxon>Eurotiomycetidae</taxon>
        <taxon>Eurotiales</taxon>
        <taxon>Aspergillaceae</taxon>
        <taxon>Aspergillus</taxon>
        <taxon>Aspergillus subgen. Aspergillus</taxon>
    </lineage>
</organism>
<sequence length="168" mass="19996">MTASEVYRIQAVCHAVFRWKFLHPHTPNPIRLHTLPRRKPQIVAEFRIEITLTKQRISKSLGFDTAKVETNEFWFTDDAFRPKEYNLCLREGRFLEPHYGLLSGDATFLKKYSLYLEFDLSPYPPRHEWKEPDGEAQAVRLWDYTQFCSREPPSNAIKTYFYDNCLIM</sequence>